<evidence type="ECO:0000313" key="3">
    <source>
        <dbReference type="Proteomes" id="UP000325122"/>
    </source>
</evidence>
<gene>
    <name evidence="2" type="ORF">F1654_01510</name>
</gene>
<dbReference type="Proteomes" id="UP000325122">
    <property type="component" value="Unassembled WGS sequence"/>
</dbReference>
<dbReference type="SUPFAM" id="SSF51445">
    <property type="entry name" value="(Trans)glycosidases"/>
    <property type="match status" value="1"/>
</dbReference>
<evidence type="ECO:0000313" key="2">
    <source>
        <dbReference type="EMBL" id="KAA5804707.1"/>
    </source>
</evidence>
<feature type="chain" id="PRO_5024398545" description="Glycoside hydrolase family 5 protein" evidence="1">
    <location>
        <begin position="24"/>
        <end position="368"/>
    </location>
</feature>
<feature type="signal peptide" evidence="1">
    <location>
        <begin position="1"/>
        <end position="23"/>
    </location>
</feature>
<dbReference type="PROSITE" id="PS51318">
    <property type="entry name" value="TAT"/>
    <property type="match status" value="1"/>
</dbReference>
<sequence>MITRRSLLTGLSASAAVTGAAGAAPGGLRLTSPKRALWNMVSGPHLRGAVIVQRRVYPSLDGDTFLGAGPIGAPVTNAALDALAEAGANLISWSGPGPFAETAPHDPDPAVVDHIADWLDRCRARGLYTTLCLRSGPGRSAFAFHPDETWFPPELYDVSIWSDEDKQAAWAAMTAWTLRTFGSHPALAGVVAMDEPNGIDEGRPGVWEPLAARIAGAVAAADADRDTPLLLSPDRWARTAHARDLRAAVGPGPILALHDYEPWEYTHQASGDRLGFSASLEPVTLPDNDLGAWSMLEFGAVRYAPDLGDYLEDRIAAFERSGANWAAFRWTHGWQAYEAREDSMNMAHSETAMTVMRRAWSGNTRRPS</sequence>
<dbReference type="InterPro" id="IPR006311">
    <property type="entry name" value="TAT_signal"/>
</dbReference>
<reference evidence="2 3" key="1">
    <citation type="submission" date="2019-09" db="EMBL/GenBank/DDBJ databases">
        <authorList>
            <person name="Kevbrin V."/>
            <person name="Grouzdev D.S."/>
        </authorList>
    </citation>
    <scope>NUCLEOTIDE SEQUENCE [LARGE SCALE GENOMIC DNA]</scope>
    <source>
        <strain evidence="2 3">G-192</strain>
    </source>
</reference>
<proteinExistence type="predicted"/>
<dbReference type="EMBL" id="VWOJ01000001">
    <property type="protein sequence ID" value="KAA5804707.1"/>
    <property type="molecule type" value="Genomic_DNA"/>
</dbReference>
<evidence type="ECO:0008006" key="4">
    <source>
        <dbReference type="Google" id="ProtNLM"/>
    </source>
</evidence>
<accession>A0A5M6ZLZ4</accession>
<comment type="caution">
    <text evidence="2">The sequence shown here is derived from an EMBL/GenBank/DDBJ whole genome shotgun (WGS) entry which is preliminary data.</text>
</comment>
<evidence type="ECO:0000256" key="1">
    <source>
        <dbReference type="SAM" id="SignalP"/>
    </source>
</evidence>
<name>A0A5M6ZLZ4_9PROT</name>
<keyword evidence="3" id="KW-1185">Reference proteome</keyword>
<organism evidence="2 3">
    <name type="scientific">Alkalicaulis satelles</name>
    <dbReference type="NCBI Taxonomy" id="2609175"/>
    <lineage>
        <taxon>Bacteria</taxon>
        <taxon>Pseudomonadati</taxon>
        <taxon>Pseudomonadota</taxon>
        <taxon>Alphaproteobacteria</taxon>
        <taxon>Maricaulales</taxon>
        <taxon>Maricaulaceae</taxon>
        <taxon>Alkalicaulis</taxon>
    </lineage>
</organism>
<dbReference type="Gene3D" id="3.20.20.80">
    <property type="entry name" value="Glycosidases"/>
    <property type="match status" value="1"/>
</dbReference>
<dbReference type="RefSeq" id="WP_150021738.1">
    <property type="nucleotide sequence ID" value="NZ_VWOJ01000001.1"/>
</dbReference>
<protein>
    <recommendedName>
        <fullName evidence="4">Glycoside hydrolase family 5 protein</fullName>
    </recommendedName>
</protein>
<keyword evidence="1" id="KW-0732">Signal</keyword>
<dbReference type="AlphaFoldDB" id="A0A5M6ZLZ4"/>
<dbReference type="InterPro" id="IPR017853">
    <property type="entry name" value="GH"/>
</dbReference>